<organism evidence="1">
    <name type="scientific">bioreactor metagenome</name>
    <dbReference type="NCBI Taxonomy" id="1076179"/>
    <lineage>
        <taxon>unclassified sequences</taxon>
        <taxon>metagenomes</taxon>
        <taxon>ecological metagenomes</taxon>
    </lineage>
</organism>
<dbReference type="InterPro" id="IPR003735">
    <property type="entry name" value="Metal_Tscrpt_repr"/>
</dbReference>
<dbReference type="Gene3D" id="1.20.58.1000">
    <property type="entry name" value="Metal-sensitive repressor, helix protomer"/>
    <property type="match status" value="1"/>
</dbReference>
<dbReference type="PANTHER" id="PTHR33677">
    <property type="entry name" value="TRANSCRIPTIONAL REPRESSOR FRMR-RELATED"/>
    <property type="match status" value="1"/>
</dbReference>
<evidence type="ECO:0000313" key="1">
    <source>
        <dbReference type="EMBL" id="MPM61298.1"/>
    </source>
</evidence>
<dbReference type="PANTHER" id="PTHR33677:SF3">
    <property type="entry name" value="COPPER-SENSING TRANSCRIPTIONAL REPRESSOR RICR"/>
    <property type="match status" value="1"/>
</dbReference>
<proteinExistence type="predicted"/>
<dbReference type="EMBL" id="VSSQ01018265">
    <property type="protein sequence ID" value="MPM61298.1"/>
    <property type="molecule type" value="Genomic_DNA"/>
</dbReference>
<comment type="caution">
    <text evidence="1">The sequence shown here is derived from an EMBL/GenBank/DDBJ whole genome shotgun (WGS) entry which is preliminary data.</text>
</comment>
<sequence>MNKQECCKDCQYRMRKTPREAQEKRKMQNRLSRIEGQIKGIMTMLEEDRYCGDILNQVVAAEKGLRAFGSELAKSHFYSCVIPDIAEGSDELANEFIVLFEQLSR</sequence>
<dbReference type="Pfam" id="PF02583">
    <property type="entry name" value="Trns_repr_metal"/>
    <property type="match status" value="1"/>
</dbReference>
<protein>
    <submittedName>
        <fullName evidence="1">Copper-sensing transcriptional repressor CsoR</fullName>
    </submittedName>
</protein>
<dbReference type="GO" id="GO:0006355">
    <property type="term" value="P:regulation of DNA-templated transcription"/>
    <property type="evidence" value="ECO:0007669"/>
    <property type="project" value="InterPro"/>
</dbReference>
<reference evidence="1" key="1">
    <citation type="submission" date="2019-08" db="EMBL/GenBank/DDBJ databases">
        <authorList>
            <person name="Kucharzyk K."/>
            <person name="Murdoch R.W."/>
            <person name="Higgins S."/>
            <person name="Loffler F."/>
        </authorList>
    </citation>
    <scope>NUCLEOTIDE SEQUENCE</scope>
</reference>
<dbReference type="InterPro" id="IPR038390">
    <property type="entry name" value="Metal_Tscrpt_repr_sf"/>
</dbReference>
<dbReference type="AlphaFoldDB" id="A0A645B8B7"/>
<accession>A0A645B8B7</accession>
<name>A0A645B8B7_9ZZZZ</name>
<dbReference type="GO" id="GO:0046872">
    <property type="term" value="F:metal ion binding"/>
    <property type="evidence" value="ECO:0007669"/>
    <property type="project" value="InterPro"/>
</dbReference>
<gene>
    <name evidence="1" type="primary">csoR_23</name>
    <name evidence="1" type="ORF">SDC9_108156</name>
</gene>
<dbReference type="GO" id="GO:0003677">
    <property type="term" value="F:DNA binding"/>
    <property type="evidence" value="ECO:0007669"/>
    <property type="project" value="InterPro"/>
</dbReference>